<dbReference type="InterPro" id="IPR045098">
    <property type="entry name" value="Fyv10_fam"/>
</dbReference>
<keyword evidence="5" id="KW-0479">Metal-binding</keyword>
<evidence type="ECO:0000313" key="13">
    <source>
        <dbReference type="EMBL" id="KAJ1213693.1"/>
    </source>
</evidence>
<feature type="domain" description="CTLH" evidence="11">
    <location>
        <begin position="483"/>
        <end position="540"/>
    </location>
</feature>
<dbReference type="GO" id="GO:0043161">
    <property type="term" value="P:proteasome-mediated ubiquitin-dependent protein catabolic process"/>
    <property type="evidence" value="ECO:0007669"/>
    <property type="project" value="InterPro"/>
</dbReference>
<dbReference type="PROSITE" id="PS50896">
    <property type="entry name" value="LISH"/>
    <property type="match status" value="1"/>
</dbReference>
<dbReference type="SUPFAM" id="SSF57850">
    <property type="entry name" value="RING/U-box"/>
    <property type="match status" value="1"/>
</dbReference>
<keyword evidence="6 10" id="KW-0863">Zinc-finger</keyword>
<dbReference type="GO" id="GO:0043249">
    <property type="term" value="P:erythrocyte maturation"/>
    <property type="evidence" value="ECO:0007669"/>
    <property type="project" value="UniProtKB-KW"/>
</dbReference>
<dbReference type="PANTHER" id="PTHR12170:SF2">
    <property type="entry name" value="E3 UBIQUITIN-PROTEIN TRANSFERASE MAEA"/>
    <property type="match status" value="1"/>
</dbReference>
<proteinExistence type="predicted"/>
<organism evidence="13 14">
    <name type="scientific">Pleurodeles waltl</name>
    <name type="common">Iberian ribbed newt</name>
    <dbReference type="NCBI Taxonomy" id="8319"/>
    <lineage>
        <taxon>Eukaryota</taxon>
        <taxon>Metazoa</taxon>
        <taxon>Chordata</taxon>
        <taxon>Craniata</taxon>
        <taxon>Vertebrata</taxon>
        <taxon>Euteleostomi</taxon>
        <taxon>Amphibia</taxon>
        <taxon>Batrachia</taxon>
        <taxon>Caudata</taxon>
        <taxon>Salamandroidea</taxon>
        <taxon>Salamandridae</taxon>
        <taxon>Pleurodelinae</taxon>
        <taxon>Pleurodeles</taxon>
    </lineage>
</organism>
<dbReference type="Gene3D" id="3.60.10.10">
    <property type="entry name" value="Endonuclease/exonuclease/phosphatase"/>
    <property type="match status" value="1"/>
</dbReference>
<dbReference type="InterPro" id="IPR024964">
    <property type="entry name" value="CTLH/CRA"/>
</dbReference>
<dbReference type="InterPro" id="IPR013144">
    <property type="entry name" value="CRA_dom"/>
</dbReference>
<evidence type="ECO:0000256" key="9">
    <source>
        <dbReference type="ARBA" id="ARBA00029678"/>
    </source>
</evidence>
<dbReference type="SMART" id="SM00668">
    <property type="entry name" value="CTLH"/>
    <property type="match status" value="1"/>
</dbReference>
<dbReference type="SMART" id="SM00667">
    <property type="entry name" value="LisH"/>
    <property type="match status" value="1"/>
</dbReference>
<evidence type="ECO:0000256" key="3">
    <source>
        <dbReference type="ARBA" id="ARBA00014384"/>
    </source>
</evidence>
<dbReference type="GO" id="GO:0061630">
    <property type="term" value="F:ubiquitin protein ligase activity"/>
    <property type="evidence" value="ECO:0007669"/>
    <property type="project" value="InterPro"/>
</dbReference>
<keyword evidence="7" id="KW-0862">Zinc</keyword>
<dbReference type="GO" id="GO:0008270">
    <property type="term" value="F:zinc ion binding"/>
    <property type="evidence" value="ECO:0007669"/>
    <property type="project" value="UniProtKB-KW"/>
</dbReference>
<evidence type="ECO:0000256" key="4">
    <source>
        <dbReference type="ARBA" id="ARBA00022490"/>
    </source>
</evidence>
<dbReference type="PANTHER" id="PTHR12170">
    <property type="entry name" value="MACROPHAGE ERYTHROBLAST ATTACHER-RELATED"/>
    <property type="match status" value="1"/>
</dbReference>
<evidence type="ECO:0000256" key="6">
    <source>
        <dbReference type="ARBA" id="ARBA00022771"/>
    </source>
</evidence>
<feature type="zinc finger region" description="RING-Gid-type" evidence="10">
    <location>
        <begin position="638"/>
        <end position="705"/>
    </location>
</feature>
<evidence type="ECO:0000259" key="11">
    <source>
        <dbReference type="PROSITE" id="PS50897"/>
    </source>
</evidence>
<evidence type="ECO:0000313" key="14">
    <source>
        <dbReference type="Proteomes" id="UP001066276"/>
    </source>
</evidence>
<comment type="subcellular location">
    <subcellularLocation>
        <location evidence="2">Cytoplasm</location>
    </subcellularLocation>
    <subcellularLocation>
        <location evidence="1">Nucleus matrix</location>
    </subcellularLocation>
</comment>
<evidence type="ECO:0000256" key="5">
    <source>
        <dbReference type="ARBA" id="ARBA00022723"/>
    </source>
</evidence>
<dbReference type="InterPro" id="IPR044063">
    <property type="entry name" value="ZF_RING_GID"/>
</dbReference>
<dbReference type="CDD" id="cd16659">
    <property type="entry name" value="RING-Ubox_Emp"/>
    <property type="match status" value="1"/>
</dbReference>
<keyword evidence="8" id="KW-0265">Erythrocyte maturation</keyword>
<evidence type="ECO:0000256" key="2">
    <source>
        <dbReference type="ARBA" id="ARBA00004496"/>
    </source>
</evidence>
<evidence type="ECO:0000259" key="12">
    <source>
        <dbReference type="PROSITE" id="PS51867"/>
    </source>
</evidence>
<dbReference type="InterPro" id="IPR036691">
    <property type="entry name" value="Endo/exonu/phosph_ase_sf"/>
</dbReference>
<dbReference type="InterPro" id="IPR006594">
    <property type="entry name" value="LisH"/>
</dbReference>
<dbReference type="GO" id="GO:0034657">
    <property type="term" value="C:GID complex"/>
    <property type="evidence" value="ECO:0007669"/>
    <property type="project" value="TreeGrafter"/>
</dbReference>
<dbReference type="AlphaFoldDB" id="A0AAV7WI05"/>
<accession>A0AAV7WI05</accession>
<dbReference type="Proteomes" id="UP001066276">
    <property type="component" value="Chromosome 1_1"/>
</dbReference>
<dbReference type="GO" id="GO:0016363">
    <property type="term" value="C:nuclear matrix"/>
    <property type="evidence" value="ECO:0007669"/>
    <property type="project" value="UniProtKB-SubCell"/>
</dbReference>
<dbReference type="PROSITE" id="PS51867">
    <property type="entry name" value="ZF_RING_GID"/>
    <property type="match status" value="1"/>
</dbReference>
<dbReference type="Pfam" id="PF10607">
    <property type="entry name" value="CTLH"/>
    <property type="match status" value="1"/>
</dbReference>
<protein>
    <recommendedName>
        <fullName evidence="3">E3 ubiquitin-protein transferase MAEA</fullName>
    </recommendedName>
    <alternativeName>
        <fullName evidence="9">Macrophage erythroblast attacher</fullName>
    </alternativeName>
</protein>
<name>A0AAV7WI05_PLEWA</name>
<dbReference type="InterPro" id="IPR006595">
    <property type="entry name" value="CTLH_C"/>
</dbReference>
<comment type="caution">
    <text evidence="13">The sequence shown here is derived from an EMBL/GenBank/DDBJ whole genome shotgun (WGS) entry which is preliminary data.</text>
</comment>
<gene>
    <name evidence="13" type="ORF">NDU88_001325</name>
</gene>
<reference evidence="13" key="1">
    <citation type="journal article" date="2022" name="bioRxiv">
        <title>Sequencing and chromosome-scale assembly of the giantPleurodeles waltlgenome.</title>
        <authorList>
            <person name="Brown T."/>
            <person name="Elewa A."/>
            <person name="Iarovenko S."/>
            <person name="Subramanian E."/>
            <person name="Araus A.J."/>
            <person name="Petzold A."/>
            <person name="Susuki M."/>
            <person name="Suzuki K.-i.T."/>
            <person name="Hayashi T."/>
            <person name="Toyoda A."/>
            <person name="Oliveira C."/>
            <person name="Osipova E."/>
            <person name="Leigh N.D."/>
            <person name="Simon A."/>
            <person name="Yun M.H."/>
        </authorList>
    </citation>
    <scope>NUCLEOTIDE SEQUENCE</scope>
    <source>
        <strain evidence="13">20211129_DDA</strain>
        <tissue evidence="13">Liver</tissue>
    </source>
</reference>
<feature type="domain" description="RING-Gid-type" evidence="12">
    <location>
        <begin position="638"/>
        <end position="705"/>
    </location>
</feature>
<dbReference type="GO" id="GO:0005737">
    <property type="term" value="C:cytoplasm"/>
    <property type="evidence" value="ECO:0007669"/>
    <property type="project" value="UniProtKB-SubCell"/>
</dbReference>
<evidence type="ECO:0000256" key="8">
    <source>
        <dbReference type="ARBA" id="ARBA00023057"/>
    </source>
</evidence>
<evidence type="ECO:0000256" key="1">
    <source>
        <dbReference type="ARBA" id="ARBA00004109"/>
    </source>
</evidence>
<sequence length="720" mass="82156">MPRDIPYIVGGDLNSHFEPLVGLVEGFPMEEEFRWSVPSVVAPSPKAWTPVALQITALTLKHGIRACNGRIKSDVPSKTTYNRVGRESRLDYALVQIVNWSSILDFRVVERLDSDHNALELDLSHPGPKASITTMGESKPELLLDNNRRRIRWDKLATSQVKLSKLYAGLIPILEKVGELANDVGNIVHHEKLYQAHEDLIKGAASELFTRVQNQKRIQQHNSLWYNAVCRKTKGELLRCIKEGTDREKLRESRRVYKKLVIHAKTEWEENQWEELTSSIATRDHRMFWRVVNGGSGNLHSAIEPNIAAGVWQAHFQSLYSSEQGETKIDFGTGLVEYGGDLITVGEVPYETLNKRFRAAQKNIDRETSHVTMVVAELEKTLSSCPAVDSVVSLLDGVVEKLSVLKRKAVESIQAEDESAKLCKRRIEHLKEHSSDQPAAANMWKKKRMDRMMVEHLLRCGYYNTAVKLARQSGIEDLVNIEMFLTAKEVEESLERQETMTCLAWCHDNKSRLRKMKSCLEFSLRIQEFIELIRQNKRLDAVRHARKHFSQAEGSQLEEVRQVMGMLAFPSDTHISPYKDLLDPARWRMLIQQFRYDNYRLHQLGNNSVFTITLQAGLSAIKTPQCYKEDGTSKNPDCPVCSKSLNKLAQPLPMAHCANSRLVCKISGDVMNENNPPMMLPNGYVYGYNSLLSIRHDDKVICPRTKEVFNFSQAEKVYIM</sequence>
<dbReference type="PROSITE" id="PS50897">
    <property type="entry name" value="CTLH"/>
    <property type="match status" value="1"/>
</dbReference>
<evidence type="ECO:0000256" key="7">
    <source>
        <dbReference type="ARBA" id="ARBA00022833"/>
    </source>
</evidence>
<keyword evidence="14" id="KW-1185">Reference proteome</keyword>
<dbReference type="SMART" id="SM00757">
    <property type="entry name" value="CRA"/>
    <property type="match status" value="1"/>
</dbReference>
<dbReference type="EMBL" id="JANPWB010000001">
    <property type="protein sequence ID" value="KAJ1213693.1"/>
    <property type="molecule type" value="Genomic_DNA"/>
</dbReference>
<evidence type="ECO:0000256" key="10">
    <source>
        <dbReference type="PROSITE-ProRule" id="PRU01215"/>
    </source>
</evidence>
<keyword evidence="4" id="KW-0963">Cytoplasm</keyword>